<comment type="similarity">
    <text evidence="2">Belongs to the MipA/OmpV family.</text>
</comment>
<dbReference type="eggNOG" id="COG3713">
    <property type="taxonomic scope" value="Bacteria"/>
</dbReference>
<keyword evidence="8" id="KW-1185">Reference proteome</keyword>
<feature type="signal peptide" evidence="6">
    <location>
        <begin position="1"/>
        <end position="18"/>
    </location>
</feature>
<evidence type="ECO:0000256" key="5">
    <source>
        <dbReference type="ARBA" id="ARBA00023237"/>
    </source>
</evidence>
<evidence type="ECO:0000256" key="4">
    <source>
        <dbReference type="ARBA" id="ARBA00023136"/>
    </source>
</evidence>
<feature type="chain" id="PRO_5002949014" evidence="6">
    <location>
        <begin position="19"/>
        <end position="289"/>
    </location>
</feature>
<dbReference type="AlphaFoldDB" id="C5BNW7"/>
<dbReference type="KEGG" id="ttu:TERTU_0703"/>
<dbReference type="PANTHER" id="PTHR38776">
    <property type="entry name" value="MLTA-INTERACTING PROTEIN-RELATED"/>
    <property type="match status" value="1"/>
</dbReference>
<evidence type="ECO:0000313" key="8">
    <source>
        <dbReference type="Proteomes" id="UP000009080"/>
    </source>
</evidence>
<dbReference type="PANTHER" id="PTHR38776:SF1">
    <property type="entry name" value="MLTA-INTERACTING PROTEIN-RELATED"/>
    <property type="match status" value="1"/>
</dbReference>
<evidence type="ECO:0000256" key="1">
    <source>
        <dbReference type="ARBA" id="ARBA00004442"/>
    </source>
</evidence>
<sequence>MRFVWLCLIALIFSHAPAKVLATDIAGDVQSAGMRFSEDGGYWEFGLGIGYIHNPYNTRQEQDFADLYGDIEGSAVFRYRGLFLEAVQDTQDGVNLGYNLWQDKRWSVDFLAASANRFYDTELDTKIQSSDDEETRNRKLYNRHSLYMGTGVRVSHYIDDYVIQYRLVTDTLDDNGLMSTLRLGRGWQYRNWNFHAIASVGYTSETTNNYWFGVDSRVATEKYPAYRPGSSVSGSLQLGLAKPLTEKWVVKAFAGWIQHTKEARNSPFVDDSDEFYWTLSINRVFSWEM</sequence>
<keyword evidence="4" id="KW-0472">Membrane</keyword>
<dbReference type="Proteomes" id="UP000009080">
    <property type="component" value="Chromosome"/>
</dbReference>
<organism evidence="7 8">
    <name type="scientific">Teredinibacter turnerae (strain ATCC 39867 / T7901)</name>
    <dbReference type="NCBI Taxonomy" id="377629"/>
    <lineage>
        <taxon>Bacteria</taxon>
        <taxon>Pseudomonadati</taxon>
        <taxon>Pseudomonadota</taxon>
        <taxon>Gammaproteobacteria</taxon>
        <taxon>Cellvibrionales</taxon>
        <taxon>Cellvibrionaceae</taxon>
        <taxon>Teredinibacter</taxon>
    </lineage>
</organism>
<dbReference type="RefSeq" id="WP_015819765.1">
    <property type="nucleotide sequence ID" value="NC_012997.1"/>
</dbReference>
<dbReference type="EMBL" id="CP001614">
    <property type="protein sequence ID" value="ACR13650.1"/>
    <property type="molecule type" value="Genomic_DNA"/>
</dbReference>
<proteinExistence type="inferred from homology"/>
<reference evidence="7 8" key="1">
    <citation type="journal article" date="2009" name="PLoS ONE">
        <title>The complete genome of Teredinibacter turnerae T7901: an intracellular endosymbiont of marine wood-boring bivalves (shipworms).</title>
        <authorList>
            <person name="Yang J.C."/>
            <person name="Madupu R."/>
            <person name="Durkin A.S."/>
            <person name="Ekborg N.A."/>
            <person name="Pedamallu C.S."/>
            <person name="Hostetler J.B."/>
            <person name="Radune D."/>
            <person name="Toms B.S."/>
            <person name="Henrissat B."/>
            <person name="Coutinho P.M."/>
            <person name="Schwarz S."/>
            <person name="Field L."/>
            <person name="Trindade-Silva A.E."/>
            <person name="Soares C.A.G."/>
            <person name="Elshahawi S."/>
            <person name="Hanora A."/>
            <person name="Schmidt E.W."/>
            <person name="Haygood M.G."/>
            <person name="Posfai J."/>
            <person name="Benner J."/>
            <person name="Madinger C."/>
            <person name="Nove J."/>
            <person name="Anton B."/>
            <person name="Chaudhary K."/>
            <person name="Foster J."/>
            <person name="Holman A."/>
            <person name="Kumar S."/>
            <person name="Lessard P.A."/>
            <person name="Luyten Y.A."/>
            <person name="Slatko B."/>
            <person name="Wood N."/>
            <person name="Wu B."/>
            <person name="Teplitski M."/>
            <person name="Mougous J.D."/>
            <person name="Ward N."/>
            <person name="Eisen J.A."/>
            <person name="Badger J.H."/>
            <person name="Distel D.L."/>
        </authorList>
    </citation>
    <scope>NUCLEOTIDE SEQUENCE [LARGE SCALE GENOMIC DNA]</scope>
    <source>
        <strain evidence="8">ATCC 39867 / T7901</strain>
    </source>
</reference>
<evidence type="ECO:0000256" key="3">
    <source>
        <dbReference type="ARBA" id="ARBA00022729"/>
    </source>
</evidence>
<dbReference type="HOGENOM" id="CLU_986412_0_0_6"/>
<keyword evidence="5" id="KW-0998">Cell outer membrane</keyword>
<evidence type="ECO:0000313" key="7">
    <source>
        <dbReference type="EMBL" id="ACR13650.1"/>
    </source>
</evidence>
<evidence type="ECO:0000256" key="2">
    <source>
        <dbReference type="ARBA" id="ARBA00005722"/>
    </source>
</evidence>
<comment type="subcellular location">
    <subcellularLocation>
        <location evidence="1">Cell outer membrane</location>
    </subcellularLocation>
</comment>
<dbReference type="Pfam" id="PF06629">
    <property type="entry name" value="MipA"/>
    <property type="match status" value="1"/>
</dbReference>
<dbReference type="InterPro" id="IPR010583">
    <property type="entry name" value="MipA"/>
</dbReference>
<dbReference type="OrthoDB" id="5903970at2"/>
<evidence type="ECO:0000256" key="6">
    <source>
        <dbReference type="SAM" id="SignalP"/>
    </source>
</evidence>
<accession>C5BNW7</accession>
<protein>
    <submittedName>
        <fullName evidence="7">Potential MltA-interacting MipA family protein</fullName>
    </submittedName>
</protein>
<gene>
    <name evidence="7" type="ordered locus">TERTU_0703</name>
</gene>
<keyword evidence="3 6" id="KW-0732">Signal</keyword>
<dbReference type="GO" id="GO:0009252">
    <property type="term" value="P:peptidoglycan biosynthetic process"/>
    <property type="evidence" value="ECO:0007669"/>
    <property type="project" value="TreeGrafter"/>
</dbReference>
<dbReference type="GO" id="GO:0009279">
    <property type="term" value="C:cell outer membrane"/>
    <property type="evidence" value="ECO:0007669"/>
    <property type="project" value="UniProtKB-SubCell"/>
</dbReference>
<name>C5BNW7_TERTT</name>